<keyword evidence="3" id="KW-0862">Zinc</keyword>
<dbReference type="PANTHER" id="PTHR33337:SF40">
    <property type="entry name" value="CENP-V_GFA DOMAIN-CONTAINING PROTEIN-RELATED"/>
    <property type="match status" value="1"/>
</dbReference>
<comment type="caution">
    <text evidence="6">The sequence shown here is derived from an EMBL/GenBank/DDBJ whole genome shotgun (WGS) entry which is preliminary data.</text>
</comment>
<dbReference type="Gene3D" id="3.90.1590.10">
    <property type="entry name" value="glutathione-dependent formaldehyde- activating enzyme (gfa)"/>
    <property type="match status" value="1"/>
</dbReference>
<gene>
    <name evidence="6" type="ORF">GGR12_003279</name>
</gene>
<dbReference type="PROSITE" id="PS51891">
    <property type="entry name" value="CENP_V_GFA"/>
    <property type="match status" value="1"/>
</dbReference>
<evidence type="ECO:0000256" key="2">
    <source>
        <dbReference type="ARBA" id="ARBA00022723"/>
    </source>
</evidence>
<keyword evidence="7" id="KW-1185">Reference proteome</keyword>
<dbReference type="GO" id="GO:0016846">
    <property type="term" value="F:carbon-sulfur lyase activity"/>
    <property type="evidence" value="ECO:0007669"/>
    <property type="project" value="InterPro"/>
</dbReference>
<evidence type="ECO:0000256" key="1">
    <source>
        <dbReference type="ARBA" id="ARBA00005495"/>
    </source>
</evidence>
<dbReference type="GO" id="GO:0046872">
    <property type="term" value="F:metal ion binding"/>
    <property type="evidence" value="ECO:0007669"/>
    <property type="project" value="UniProtKB-KW"/>
</dbReference>
<dbReference type="EMBL" id="JACIDM010000004">
    <property type="protein sequence ID" value="MBB4084389.1"/>
    <property type="molecule type" value="Genomic_DNA"/>
</dbReference>
<dbReference type="RefSeq" id="WP_183205874.1">
    <property type="nucleotide sequence ID" value="NZ_BAAAER010000001.1"/>
</dbReference>
<dbReference type="Pfam" id="PF04828">
    <property type="entry name" value="GFA"/>
    <property type="match status" value="1"/>
</dbReference>
<sequence length="133" mass="14658">MTEVREARCRCGQLSAACLGEPVRVSVCHCLACQQRSGSAFAAQARYPADRVTITGEHRTWTRVADSGREVDYGFCPNCGSTVFYTGGNFENFMAIPVGAFADPAFPPPHFSVWERRKHAWTEVLGDEVDHSS</sequence>
<dbReference type="InterPro" id="IPR011057">
    <property type="entry name" value="Mss4-like_sf"/>
</dbReference>
<comment type="similarity">
    <text evidence="1">Belongs to the Gfa family.</text>
</comment>
<dbReference type="PANTHER" id="PTHR33337">
    <property type="entry name" value="GFA DOMAIN-CONTAINING PROTEIN"/>
    <property type="match status" value="1"/>
</dbReference>
<dbReference type="AlphaFoldDB" id="A0A7W6JFU8"/>
<accession>A0A7W6JFU8</accession>
<keyword evidence="4" id="KW-0456">Lyase</keyword>
<name>A0A7W6JFU8_9CAUL</name>
<protein>
    <recommendedName>
        <fullName evidence="5">CENP-V/GFA domain-containing protein</fullName>
    </recommendedName>
</protein>
<evidence type="ECO:0000256" key="4">
    <source>
        <dbReference type="ARBA" id="ARBA00023239"/>
    </source>
</evidence>
<reference evidence="6 7" key="1">
    <citation type="submission" date="2020-08" db="EMBL/GenBank/DDBJ databases">
        <title>Genomic Encyclopedia of Type Strains, Phase IV (KMG-IV): sequencing the most valuable type-strain genomes for metagenomic binning, comparative biology and taxonomic classification.</title>
        <authorList>
            <person name="Goeker M."/>
        </authorList>
    </citation>
    <scope>NUCLEOTIDE SEQUENCE [LARGE SCALE GENOMIC DNA]</scope>
    <source>
        <strain evidence="6 7">DSM 23960</strain>
    </source>
</reference>
<evidence type="ECO:0000313" key="7">
    <source>
        <dbReference type="Proteomes" id="UP000529946"/>
    </source>
</evidence>
<evidence type="ECO:0000256" key="3">
    <source>
        <dbReference type="ARBA" id="ARBA00022833"/>
    </source>
</evidence>
<organism evidence="6 7">
    <name type="scientific">Brevundimonas lenta</name>
    <dbReference type="NCBI Taxonomy" id="424796"/>
    <lineage>
        <taxon>Bacteria</taxon>
        <taxon>Pseudomonadati</taxon>
        <taxon>Pseudomonadota</taxon>
        <taxon>Alphaproteobacteria</taxon>
        <taxon>Caulobacterales</taxon>
        <taxon>Caulobacteraceae</taxon>
        <taxon>Brevundimonas</taxon>
    </lineage>
</organism>
<dbReference type="SUPFAM" id="SSF51316">
    <property type="entry name" value="Mss4-like"/>
    <property type="match status" value="1"/>
</dbReference>
<keyword evidence="2" id="KW-0479">Metal-binding</keyword>
<dbReference type="Proteomes" id="UP000529946">
    <property type="component" value="Unassembled WGS sequence"/>
</dbReference>
<feature type="domain" description="CENP-V/GFA" evidence="5">
    <location>
        <begin position="5"/>
        <end position="115"/>
    </location>
</feature>
<proteinExistence type="inferred from homology"/>
<evidence type="ECO:0000259" key="5">
    <source>
        <dbReference type="PROSITE" id="PS51891"/>
    </source>
</evidence>
<evidence type="ECO:0000313" key="6">
    <source>
        <dbReference type="EMBL" id="MBB4084389.1"/>
    </source>
</evidence>
<dbReference type="InterPro" id="IPR006913">
    <property type="entry name" value="CENP-V/GFA"/>
</dbReference>